<protein>
    <recommendedName>
        <fullName evidence="2">Serine/threonine-protein kinase D1-3-like ubiquitin-like domain-containing protein</fullName>
    </recommendedName>
</protein>
<feature type="compositionally biased region" description="Polar residues" evidence="1">
    <location>
        <begin position="44"/>
        <end position="58"/>
    </location>
</feature>
<feature type="region of interest" description="Disordered" evidence="1">
    <location>
        <begin position="1"/>
        <end position="58"/>
    </location>
</feature>
<accession>A0ABU7CVL0</accession>
<evidence type="ECO:0000256" key="1">
    <source>
        <dbReference type="SAM" id="MobiDB-lite"/>
    </source>
</evidence>
<reference evidence="3 4" key="1">
    <citation type="submission" date="2021-06" db="EMBL/GenBank/DDBJ databases">
        <authorList>
            <person name="Palmer J.M."/>
        </authorList>
    </citation>
    <scope>NUCLEOTIDE SEQUENCE [LARGE SCALE GENOMIC DNA]</scope>
    <source>
        <strain evidence="3 4">CL_MEX2019</strain>
        <tissue evidence="3">Muscle</tissue>
    </source>
</reference>
<evidence type="ECO:0000313" key="4">
    <source>
        <dbReference type="Proteomes" id="UP001352852"/>
    </source>
</evidence>
<proteinExistence type="predicted"/>
<dbReference type="InterPro" id="IPR057764">
    <property type="entry name" value="Ubiquitin_PRKD1-3_N"/>
</dbReference>
<feature type="compositionally biased region" description="Pro residues" evidence="1">
    <location>
        <begin position="1"/>
        <end position="11"/>
    </location>
</feature>
<sequence length="201" mass="22126">MSADNSPPPSLPSMRSFPALPQHQAPPTPSPSPSPPTAICGRLSNGSQTGPSPTNSRGSLQGISFLLQIGLTRETVTLDPGDMSLLAVRELVCSIVDQKIRKFQPETQLRTSLKSQYCQCWLVVLGEKVYACSDGSGSFHQGGRTRENNLHFNFLNGGPAAQSMAQRQSLRLGAARRSTLDQYRRQRDTMERYQTEEYKSK</sequence>
<feature type="region of interest" description="Disordered" evidence="1">
    <location>
        <begin position="181"/>
        <end position="201"/>
    </location>
</feature>
<feature type="compositionally biased region" description="Pro residues" evidence="1">
    <location>
        <begin position="24"/>
        <end position="36"/>
    </location>
</feature>
<gene>
    <name evidence="3" type="ORF">CHARACLAT_007161</name>
</gene>
<evidence type="ECO:0000313" key="3">
    <source>
        <dbReference type="EMBL" id="MED6266943.1"/>
    </source>
</evidence>
<dbReference type="Pfam" id="PF25525">
    <property type="entry name" value="Ubiquitin_PRKD1_N"/>
    <property type="match status" value="1"/>
</dbReference>
<name>A0ABU7CVL0_9TELE</name>
<dbReference type="EMBL" id="JAHUTJ010008584">
    <property type="protein sequence ID" value="MED6266943.1"/>
    <property type="molecule type" value="Genomic_DNA"/>
</dbReference>
<evidence type="ECO:0000259" key="2">
    <source>
        <dbReference type="Pfam" id="PF25525"/>
    </source>
</evidence>
<comment type="caution">
    <text evidence="3">The sequence shown here is derived from an EMBL/GenBank/DDBJ whole genome shotgun (WGS) entry which is preliminary data.</text>
</comment>
<keyword evidence="4" id="KW-1185">Reference proteome</keyword>
<feature type="domain" description="Serine/threonine-protein kinase D1-3-like ubiquitin-like" evidence="2">
    <location>
        <begin position="63"/>
        <end position="103"/>
    </location>
</feature>
<dbReference type="Proteomes" id="UP001352852">
    <property type="component" value="Unassembled WGS sequence"/>
</dbReference>
<organism evidence="3 4">
    <name type="scientific">Characodon lateralis</name>
    <dbReference type="NCBI Taxonomy" id="208331"/>
    <lineage>
        <taxon>Eukaryota</taxon>
        <taxon>Metazoa</taxon>
        <taxon>Chordata</taxon>
        <taxon>Craniata</taxon>
        <taxon>Vertebrata</taxon>
        <taxon>Euteleostomi</taxon>
        <taxon>Actinopterygii</taxon>
        <taxon>Neopterygii</taxon>
        <taxon>Teleostei</taxon>
        <taxon>Neoteleostei</taxon>
        <taxon>Acanthomorphata</taxon>
        <taxon>Ovalentaria</taxon>
        <taxon>Atherinomorphae</taxon>
        <taxon>Cyprinodontiformes</taxon>
        <taxon>Goodeidae</taxon>
        <taxon>Characodon</taxon>
    </lineage>
</organism>